<dbReference type="Pfam" id="PF05193">
    <property type="entry name" value="Peptidase_M16_C"/>
    <property type="match status" value="1"/>
</dbReference>
<gene>
    <name evidence="4" type="ORF">A2567_00245</name>
</gene>
<feature type="domain" description="Peptidase M16 C-terminal" evidence="3">
    <location>
        <begin position="150"/>
        <end position="314"/>
    </location>
</feature>
<comment type="caution">
    <text evidence="4">The sequence shown here is derived from an EMBL/GenBank/DDBJ whole genome shotgun (WGS) entry which is preliminary data.</text>
</comment>
<evidence type="ECO:0008006" key="6">
    <source>
        <dbReference type="Google" id="ProtNLM"/>
    </source>
</evidence>
<dbReference type="EMBL" id="MEZA01000009">
    <property type="protein sequence ID" value="OGD43056.1"/>
    <property type="molecule type" value="Genomic_DNA"/>
</dbReference>
<dbReference type="InterPro" id="IPR007863">
    <property type="entry name" value="Peptidase_M16_C"/>
</dbReference>
<dbReference type="PANTHER" id="PTHR11851">
    <property type="entry name" value="METALLOPROTEASE"/>
    <property type="match status" value="1"/>
</dbReference>
<evidence type="ECO:0000256" key="1">
    <source>
        <dbReference type="ARBA" id="ARBA00007261"/>
    </source>
</evidence>
<organism evidence="4 5">
    <name type="scientific">Candidatus Azambacteria bacterium RIFOXYD1_FULL_42_11</name>
    <dbReference type="NCBI Taxonomy" id="1797310"/>
    <lineage>
        <taxon>Bacteria</taxon>
        <taxon>Candidatus Azamiibacteriota</taxon>
    </lineage>
</organism>
<evidence type="ECO:0000313" key="4">
    <source>
        <dbReference type="EMBL" id="OGD43056.1"/>
    </source>
</evidence>
<dbReference type="Gene3D" id="3.30.830.10">
    <property type="entry name" value="Metalloenzyme, LuxS/M16 peptidase-like"/>
    <property type="match status" value="2"/>
</dbReference>
<dbReference type="InterPro" id="IPR050361">
    <property type="entry name" value="MPP/UQCRC_Complex"/>
</dbReference>
<proteinExistence type="inferred from homology"/>
<evidence type="ECO:0000259" key="2">
    <source>
        <dbReference type="Pfam" id="PF00675"/>
    </source>
</evidence>
<feature type="domain" description="Peptidase M16 N-terminal" evidence="2">
    <location>
        <begin position="3"/>
        <end position="144"/>
    </location>
</feature>
<accession>A0A1F5CJL4</accession>
<dbReference type="PANTHER" id="PTHR11851:SF49">
    <property type="entry name" value="MITOCHONDRIAL-PROCESSING PEPTIDASE SUBUNIT ALPHA"/>
    <property type="match status" value="1"/>
</dbReference>
<dbReference type="Pfam" id="PF00675">
    <property type="entry name" value="Peptidase_M16"/>
    <property type="match status" value="1"/>
</dbReference>
<dbReference type="SUPFAM" id="SSF63411">
    <property type="entry name" value="LuxS/MPP-like metallohydrolase"/>
    <property type="match status" value="2"/>
</dbReference>
<dbReference type="InterPro" id="IPR011765">
    <property type="entry name" value="Pept_M16_N"/>
</dbReference>
<sequence length="398" mass="44970">MPHANSVLFGVAVNVGSRDENWPNEAGMAHALEHMIFQGAGKFSDTEAIGAYIKRVGGYLNAYTNKEQTFFFCCVPAEHIERAIHLVSRQIIQPLLPEEKIETEMQNIVQEIRGKFDDPETRIVHLCMKSLYGQHPLGKEVLGTEESVSKFTKTDFVGFHNRFYKPNNLNIIVVGKISNEDTLLLLLNRYFSDIKASDDINMRHPALFTTGNKPFVIENRDIHQLHLTLAVTTCPGESRHFNILDVFETMISTGMSAPLFIEVRNKLGLCYTISASNISESDLGSFVIYTATDEKLYKKALEAIFRVIEENRYNNDLLSEAKEFLKGRLLIKHDGLSSIFMDAANAIRIFKRPLSKEELLKTVENVSINDIGRVVDLYLNPSRISHCYIVPQGVTITP</sequence>
<dbReference type="InterPro" id="IPR011249">
    <property type="entry name" value="Metalloenz_LuxS/M16"/>
</dbReference>
<dbReference type="AlphaFoldDB" id="A0A1F5CJL4"/>
<reference evidence="4 5" key="1">
    <citation type="journal article" date="2016" name="Nat. Commun.">
        <title>Thousands of microbial genomes shed light on interconnected biogeochemical processes in an aquifer system.</title>
        <authorList>
            <person name="Anantharaman K."/>
            <person name="Brown C.T."/>
            <person name="Hug L.A."/>
            <person name="Sharon I."/>
            <person name="Castelle C.J."/>
            <person name="Probst A.J."/>
            <person name="Thomas B.C."/>
            <person name="Singh A."/>
            <person name="Wilkins M.J."/>
            <person name="Karaoz U."/>
            <person name="Brodie E.L."/>
            <person name="Williams K.H."/>
            <person name="Hubbard S.S."/>
            <person name="Banfield J.F."/>
        </authorList>
    </citation>
    <scope>NUCLEOTIDE SEQUENCE [LARGE SCALE GENOMIC DNA]</scope>
</reference>
<dbReference type="Proteomes" id="UP000178974">
    <property type="component" value="Unassembled WGS sequence"/>
</dbReference>
<name>A0A1F5CJL4_9BACT</name>
<evidence type="ECO:0000259" key="3">
    <source>
        <dbReference type="Pfam" id="PF05193"/>
    </source>
</evidence>
<dbReference type="GO" id="GO:0046872">
    <property type="term" value="F:metal ion binding"/>
    <property type="evidence" value="ECO:0007669"/>
    <property type="project" value="InterPro"/>
</dbReference>
<evidence type="ECO:0000313" key="5">
    <source>
        <dbReference type="Proteomes" id="UP000178974"/>
    </source>
</evidence>
<protein>
    <recommendedName>
        <fullName evidence="6">Peptidase M16 N-terminal domain-containing protein</fullName>
    </recommendedName>
</protein>
<comment type="similarity">
    <text evidence="1">Belongs to the peptidase M16 family.</text>
</comment>